<reference evidence="1 2" key="1">
    <citation type="submission" date="2020-01" db="EMBL/GenBank/DDBJ databases">
        <title>Insect and environment-associated Actinomycetes.</title>
        <authorList>
            <person name="Currrie C."/>
            <person name="Chevrette M."/>
            <person name="Carlson C."/>
            <person name="Stubbendieck R."/>
            <person name="Wendt-Pienkowski E."/>
        </authorList>
    </citation>
    <scope>NUCLEOTIDE SEQUENCE [LARGE SCALE GENOMIC DNA]</scope>
    <source>
        <strain evidence="1 2">SID8386</strain>
    </source>
</reference>
<keyword evidence="2" id="KW-1185">Reference proteome</keyword>
<gene>
    <name evidence="1" type="ORF">G3I59_13225</name>
</gene>
<dbReference type="EMBL" id="JAAGNC010000071">
    <property type="protein sequence ID" value="NEC56520.1"/>
    <property type="molecule type" value="Genomic_DNA"/>
</dbReference>
<evidence type="ECO:0000313" key="2">
    <source>
        <dbReference type="Proteomes" id="UP000470404"/>
    </source>
</evidence>
<protein>
    <submittedName>
        <fullName evidence="1">Uncharacterized protein</fullName>
    </submittedName>
</protein>
<sequence>MLRPLERVCHNVDGRVCVEAQRGDGGFGRECFFEQREAGRGAGGQSVQSFPPLQQAEYPDQAGGLVGDVDVAEVAAVLVQQGAQRGGLLLQRIS</sequence>
<accession>A0ABX0BM49</accession>
<evidence type="ECO:0000313" key="1">
    <source>
        <dbReference type="EMBL" id="NEC56520.1"/>
    </source>
</evidence>
<dbReference type="RefSeq" id="WP_143132654.1">
    <property type="nucleotide sequence ID" value="NZ_FOWC01000031.1"/>
</dbReference>
<comment type="caution">
    <text evidence="1">The sequence shown here is derived from an EMBL/GenBank/DDBJ whole genome shotgun (WGS) entry which is preliminary data.</text>
</comment>
<organism evidence="1 2">
    <name type="scientific">Amycolatopsis rubida</name>
    <dbReference type="NCBI Taxonomy" id="112413"/>
    <lineage>
        <taxon>Bacteria</taxon>
        <taxon>Bacillati</taxon>
        <taxon>Actinomycetota</taxon>
        <taxon>Actinomycetes</taxon>
        <taxon>Pseudonocardiales</taxon>
        <taxon>Pseudonocardiaceae</taxon>
        <taxon>Amycolatopsis</taxon>
    </lineage>
</organism>
<dbReference type="Proteomes" id="UP000470404">
    <property type="component" value="Unassembled WGS sequence"/>
</dbReference>
<name>A0ABX0BM49_9PSEU</name>
<proteinExistence type="predicted"/>